<dbReference type="AlphaFoldDB" id="A0A8T2NWD3"/>
<organism evidence="1 2">
    <name type="scientific">Albula glossodonta</name>
    <name type="common">roundjaw bonefish</name>
    <dbReference type="NCBI Taxonomy" id="121402"/>
    <lineage>
        <taxon>Eukaryota</taxon>
        <taxon>Metazoa</taxon>
        <taxon>Chordata</taxon>
        <taxon>Craniata</taxon>
        <taxon>Vertebrata</taxon>
        <taxon>Euteleostomi</taxon>
        <taxon>Actinopterygii</taxon>
        <taxon>Neopterygii</taxon>
        <taxon>Teleostei</taxon>
        <taxon>Albuliformes</taxon>
        <taxon>Albulidae</taxon>
        <taxon>Albula</taxon>
    </lineage>
</organism>
<sequence length="111" mass="12019">MFLKPGDTRSTNHSLTSPSLPAVHSEFLLTGTVTRQHGFLGRMNDSEICAPGSLGSKSPLSSLISSIVSGRPFQFTLLPLPARTDRSKCLISGYVCTTSLFTRDNRKGFSQ</sequence>
<gene>
    <name evidence="1" type="ORF">JZ751_013197</name>
</gene>
<evidence type="ECO:0000313" key="2">
    <source>
        <dbReference type="Proteomes" id="UP000824540"/>
    </source>
</evidence>
<protein>
    <submittedName>
        <fullName evidence="1">Uncharacterized protein</fullName>
    </submittedName>
</protein>
<keyword evidence="2" id="KW-1185">Reference proteome</keyword>
<accession>A0A8T2NWD3</accession>
<name>A0A8T2NWD3_9TELE</name>
<proteinExistence type="predicted"/>
<evidence type="ECO:0000313" key="1">
    <source>
        <dbReference type="EMBL" id="KAG9343816.1"/>
    </source>
</evidence>
<dbReference type="EMBL" id="JAFBMS010000022">
    <property type="protein sequence ID" value="KAG9343816.1"/>
    <property type="molecule type" value="Genomic_DNA"/>
</dbReference>
<reference evidence="1" key="1">
    <citation type="thesis" date="2021" institute="BYU ScholarsArchive" country="Provo, UT, USA">
        <title>Applications of and Algorithms for Genome Assembly and Genomic Analyses with an Emphasis on Marine Teleosts.</title>
        <authorList>
            <person name="Pickett B.D."/>
        </authorList>
    </citation>
    <scope>NUCLEOTIDE SEQUENCE</scope>
    <source>
        <strain evidence="1">HI-2016</strain>
    </source>
</reference>
<dbReference type="Proteomes" id="UP000824540">
    <property type="component" value="Unassembled WGS sequence"/>
</dbReference>
<comment type="caution">
    <text evidence="1">The sequence shown here is derived from an EMBL/GenBank/DDBJ whole genome shotgun (WGS) entry which is preliminary data.</text>
</comment>